<organism evidence="2 3">
    <name type="scientific">Sedimentitalea arenosa</name>
    <dbReference type="NCBI Taxonomy" id="2798803"/>
    <lineage>
        <taxon>Bacteria</taxon>
        <taxon>Pseudomonadati</taxon>
        <taxon>Pseudomonadota</taxon>
        <taxon>Alphaproteobacteria</taxon>
        <taxon>Rhodobacterales</taxon>
        <taxon>Paracoccaceae</taxon>
        <taxon>Sedimentitalea</taxon>
    </lineage>
</organism>
<evidence type="ECO:0000313" key="3">
    <source>
        <dbReference type="Proteomes" id="UP000619079"/>
    </source>
</evidence>
<keyword evidence="3" id="KW-1185">Reference proteome</keyword>
<accession>A0A8J7LXB9</accession>
<dbReference type="RefSeq" id="WP_199026268.1">
    <property type="nucleotide sequence ID" value="NZ_JAELVR010000013.1"/>
</dbReference>
<feature type="compositionally biased region" description="Polar residues" evidence="1">
    <location>
        <begin position="65"/>
        <end position="80"/>
    </location>
</feature>
<dbReference type="AlphaFoldDB" id="A0A8J7LXB9"/>
<evidence type="ECO:0000256" key="1">
    <source>
        <dbReference type="SAM" id="MobiDB-lite"/>
    </source>
</evidence>
<proteinExistence type="predicted"/>
<feature type="region of interest" description="Disordered" evidence="1">
    <location>
        <begin position="60"/>
        <end position="80"/>
    </location>
</feature>
<protein>
    <submittedName>
        <fullName evidence="2">Uncharacterized protein</fullName>
    </submittedName>
</protein>
<name>A0A8J7LXB9_9RHOB</name>
<gene>
    <name evidence="2" type="ORF">JF290_17845</name>
</gene>
<reference evidence="2" key="1">
    <citation type="submission" date="2020-12" db="EMBL/GenBank/DDBJ databases">
        <title>Sedimentitalea sp. nov., isolated from sand in Incheon.</title>
        <authorList>
            <person name="Kim W."/>
        </authorList>
    </citation>
    <scope>NUCLEOTIDE SEQUENCE</scope>
    <source>
        <strain evidence="2">CAU 1593</strain>
    </source>
</reference>
<comment type="caution">
    <text evidence="2">The sequence shown here is derived from an EMBL/GenBank/DDBJ whole genome shotgun (WGS) entry which is preliminary data.</text>
</comment>
<sequence>MTRLWLFRPGKYGEAERPAQDDIILSVDFGIRQNIFDRKDRDTILEVLADVHRNAKLNALKNLQRRSTNSSTSPRQATLS</sequence>
<evidence type="ECO:0000313" key="2">
    <source>
        <dbReference type="EMBL" id="MBJ6373395.1"/>
    </source>
</evidence>
<dbReference type="EMBL" id="JAELVR010000013">
    <property type="protein sequence ID" value="MBJ6373395.1"/>
    <property type="molecule type" value="Genomic_DNA"/>
</dbReference>
<dbReference type="Proteomes" id="UP000619079">
    <property type="component" value="Unassembled WGS sequence"/>
</dbReference>